<evidence type="ECO:0000256" key="1">
    <source>
        <dbReference type="ARBA" id="ARBA00004651"/>
    </source>
</evidence>
<dbReference type="NCBIfam" id="NF004704">
    <property type="entry name" value="PRK06041.1-2"/>
    <property type="match status" value="1"/>
</dbReference>
<accession>A0A1M6SJP8</accession>
<proteinExistence type="predicted"/>
<feature type="domain" description="Type II secretion system protein GspF" evidence="7">
    <location>
        <begin position="113"/>
        <end position="240"/>
    </location>
</feature>
<feature type="transmembrane region" description="Helical" evidence="6">
    <location>
        <begin position="254"/>
        <end position="278"/>
    </location>
</feature>
<evidence type="ECO:0000256" key="5">
    <source>
        <dbReference type="ARBA" id="ARBA00023136"/>
    </source>
</evidence>
<dbReference type="AlphaFoldDB" id="A0A1M6SJP8"/>
<evidence type="ECO:0000313" key="8">
    <source>
        <dbReference type="EMBL" id="SHK44887.1"/>
    </source>
</evidence>
<sequence>MGFRSTFIGRSDMAEAEAQQTDAKQLLSAAASSTIEAYHQMEMPMVRYVGLVIVPSILFFFISLVVVFSVDLPFLVALPVPLLGALALTTAVIYPKLLRDRRRKQIEDRLHLFITHMTVLSTANMDRVQVFRILSEEAEYKELALEMQRIVQLVDTWNQSLDDALQIRAKKVPSKPLSDFFDRLAYTIGSGGEIQDFLLSEQDVVIQNYVTIYEGSLRNLEVMKDLYLSMILSVTFALVFATVLPILTGTNPTMTVGAVVVMFAFVQMGFLFMIQTTAPYDPVWYHPEEKGRTDSERKVRISVIVGIVLTVIAIVICLLVLLGRTSVDPSSIPLPIFAALPTTPLVLPGLVVRREEGKVKERDDEFTNFIRALGASETAKQSTTSRVLKTLRTKDFGALSDDIDDLYKRLSMRIESELAWRHFTADARSYLIQKFSEMYLIGRQMGGEPKHLGELISGNMNEVMQLREQREQSTMTLIGVLYGITAASTFAFFIGLEIVNILSGMSIGLNTPQFNFGTLIHTGVYNNIMIEYLLVIIILLNSVLSSLMIRIVDGGHKVNAYMHFVLLTWVSGVVAWITRIVVGTFLNV</sequence>
<feature type="transmembrane region" description="Helical" evidence="6">
    <location>
        <begin position="474"/>
        <end position="496"/>
    </location>
</feature>
<dbReference type="Proteomes" id="UP000184203">
    <property type="component" value="Unassembled WGS sequence"/>
</dbReference>
<evidence type="ECO:0000313" key="9">
    <source>
        <dbReference type="Proteomes" id="UP000184203"/>
    </source>
</evidence>
<keyword evidence="2" id="KW-1003">Cell membrane</keyword>
<comment type="subcellular location">
    <subcellularLocation>
        <location evidence="1">Cell membrane</location>
        <topology evidence="1">Multi-pass membrane protein</topology>
    </subcellularLocation>
</comment>
<keyword evidence="8" id="KW-0966">Cell projection</keyword>
<feature type="transmembrane region" description="Helical" evidence="6">
    <location>
        <begin position="48"/>
        <end position="68"/>
    </location>
</feature>
<dbReference type="PANTHER" id="PTHR35402">
    <property type="entry name" value="INTEGRAL MEMBRANE PROTEIN-RELATED"/>
    <property type="match status" value="1"/>
</dbReference>
<keyword evidence="8" id="KW-0282">Flagellum</keyword>
<keyword evidence="9" id="KW-1185">Reference proteome</keyword>
<keyword evidence="8" id="KW-0969">Cilium</keyword>
<feature type="transmembrane region" description="Helical" evidence="6">
    <location>
        <begin position="299"/>
        <end position="322"/>
    </location>
</feature>
<feature type="transmembrane region" description="Helical" evidence="6">
    <location>
        <begin position="226"/>
        <end position="248"/>
    </location>
</feature>
<feature type="transmembrane region" description="Helical" evidence="6">
    <location>
        <begin position="532"/>
        <end position="552"/>
    </location>
</feature>
<evidence type="ECO:0000256" key="2">
    <source>
        <dbReference type="ARBA" id="ARBA00022475"/>
    </source>
</evidence>
<reference evidence="9" key="1">
    <citation type="submission" date="2016-11" db="EMBL/GenBank/DDBJ databases">
        <authorList>
            <person name="Varghese N."/>
            <person name="Submissions S."/>
        </authorList>
    </citation>
    <scope>NUCLEOTIDE SEQUENCE [LARGE SCALE GENOMIC DNA]</scope>
    <source>
        <strain evidence="9">DX253</strain>
    </source>
</reference>
<gene>
    <name evidence="8" type="ORF">SAMN05444342_1295</name>
</gene>
<dbReference type="InterPro" id="IPR018076">
    <property type="entry name" value="T2SS_GspF_dom"/>
</dbReference>
<evidence type="ECO:0000256" key="4">
    <source>
        <dbReference type="ARBA" id="ARBA00022989"/>
    </source>
</evidence>
<dbReference type="PANTHER" id="PTHR35402:SF2">
    <property type="entry name" value="FLAGELLA ACCESSORY PROTEIN J"/>
    <property type="match status" value="1"/>
</dbReference>
<keyword evidence="4 6" id="KW-1133">Transmembrane helix</keyword>
<feature type="transmembrane region" description="Helical" evidence="6">
    <location>
        <begin position="334"/>
        <end position="352"/>
    </location>
</feature>
<dbReference type="GO" id="GO:0005886">
    <property type="term" value="C:plasma membrane"/>
    <property type="evidence" value="ECO:0007669"/>
    <property type="project" value="UniProtKB-SubCell"/>
</dbReference>
<feature type="transmembrane region" description="Helical" evidence="6">
    <location>
        <begin position="74"/>
        <end position="94"/>
    </location>
</feature>
<keyword evidence="5 6" id="KW-0472">Membrane</keyword>
<evidence type="ECO:0000259" key="7">
    <source>
        <dbReference type="Pfam" id="PF00482"/>
    </source>
</evidence>
<evidence type="ECO:0000256" key="3">
    <source>
        <dbReference type="ARBA" id="ARBA00022692"/>
    </source>
</evidence>
<dbReference type="Pfam" id="PF00482">
    <property type="entry name" value="T2SSF"/>
    <property type="match status" value="1"/>
</dbReference>
<evidence type="ECO:0000256" key="6">
    <source>
        <dbReference type="SAM" id="Phobius"/>
    </source>
</evidence>
<dbReference type="InterPro" id="IPR056569">
    <property type="entry name" value="ArlJ-like"/>
</dbReference>
<dbReference type="EMBL" id="FRAN01000002">
    <property type="protein sequence ID" value="SHK44887.1"/>
    <property type="molecule type" value="Genomic_DNA"/>
</dbReference>
<name>A0A1M6SJP8_HALPU</name>
<keyword evidence="3 6" id="KW-0812">Transmembrane</keyword>
<organism evidence="8 9">
    <name type="scientific">Haladaptatus paucihalophilus DX253</name>
    <dbReference type="NCBI Taxonomy" id="797209"/>
    <lineage>
        <taxon>Archaea</taxon>
        <taxon>Methanobacteriati</taxon>
        <taxon>Methanobacteriota</taxon>
        <taxon>Stenosarchaea group</taxon>
        <taxon>Halobacteria</taxon>
        <taxon>Halobacteriales</taxon>
        <taxon>Haladaptataceae</taxon>
        <taxon>Haladaptatus</taxon>
    </lineage>
</organism>
<feature type="transmembrane region" description="Helical" evidence="6">
    <location>
        <begin position="564"/>
        <end position="586"/>
    </location>
</feature>
<protein>
    <submittedName>
        <fullName evidence="8">Flagellar protein FlaJ</fullName>
    </submittedName>
</protein>